<dbReference type="InterPro" id="IPR007453">
    <property type="entry name" value="DsrC/TusE"/>
</dbReference>
<dbReference type="Gene3D" id="3.30.1420.10">
    <property type="match status" value="1"/>
</dbReference>
<protein>
    <recommendedName>
        <fullName evidence="3">Sulfurtransferase</fullName>
        <ecNumber evidence="3">2.8.1.-</ecNumber>
    </recommendedName>
</protein>
<gene>
    <name evidence="4" type="primary">tusE</name>
    <name evidence="4" type="ORF">GCM10011613_13710</name>
</gene>
<keyword evidence="5" id="KW-1185">Reference proteome</keyword>
<dbReference type="PIRSF" id="PIRSF006223">
    <property type="entry name" value="DsrC_TusE"/>
    <property type="match status" value="1"/>
</dbReference>
<comment type="caution">
    <text evidence="4">The sequence shown here is derived from an EMBL/GenBank/DDBJ whole genome shotgun (WGS) entry which is preliminary data.</text>
</comment>
<reference evidence="5" key="1">
    <citation type="journal article" date="2019" name="Int. J. Syst. Evol. Microbiol.">
        <title>The Global Catalogue of Microorganisms (GCM) 10K type strain sequencing project: providing services to taxonomists for standard genome sequencing and annotation.</title>
        <authorList>
            <consortium name="The Broad Institute Genomics Platform"/>
            <consortium name="The Broad Institute Genome Sequencing Center for Infectious Disease"/>
            <person name="Wu L."/>
            <person name="Ma J."/>
        </authorList>
    </citation>
    <scope>NUCLEOTIDE SEQUENCE [LARGE SCALE GENOMIC DNA]</scope>
    <source>
        <strain evidence="5">KCTC 32239</strain>
    </source>
</reference>
<dbReference type="InterPro" id="IPR025526">
    <property type="entry name" value="DsrC-like_dom_sf"/>
</dbReference>
<dbReference type="InterPro" id="IPR043163">
    <property type="entry name" value="DsrC-like_N"/>
</dbReference>
<comment type="subcellular location">
    <subcellularLocation>
        <location evidence="1">Cytoplasm</location>
    </subcellularLocation>
</comment>
<dbReference type="EMBL" id="BMYZ01000001">
    <property type="protein sequence ID" value="GGY70490.1"/>
    <property type="molecule type" value="Genomic_DNA"/>
</dbReference>
<name>A0ABQ3B1E1_9GAMM</name>
<evidence type="ECO:0000256" key="3">
    <source>
        <dbReference type="PIRNR" id="PIRNR006223"/>
    </source>
</evidence>
<keyword evidence="2" id="KW-0963">Cytoplasm</keyword>
<dbReference type="InterPro" id="IPR042072">
    <property type="entry name" value="DsrC-like_C"/>
</dbReference>
<comment type="function">
    <text evidence="3">Part of a sulfur-relay system.</text>
</comment>
<sequence length="110" mass="12407">MQLAVNGQLIELDKEGFLKNLTDWNESVAHALATNDNIDLTDAHWEIIYLVRDFYQTFQISPSMRALVKRTEQMLGAEKGKSIYLLQLFPISPAKFVSKIAGLPKPANCL</sequence>
<evidence type="ECO:0000313" key="4">
    <source>
        <dbReference type="EMBL" id="GGY70490.1"/>
    </source>
</evidence>
<dbReference type="Proteomes" id="UP000619761">
    <property type="component" value="Unassembled WGS sequence"/>
</dbReference>
<evidence type="ECO:0000256" key="1">
    <source>
        <dbReference type="ARBA" id="ARBA00004496"/>
    </source>
</evidence>
<accession>A0ABQ3B1E1</accession>
<evidence type="ECO:0000256" key="2">
    <source>
        <dbReference type="ARBA" id="ARBA00022490"/>
    </source>
</evidence>
<dbReference type="Gene3D" id="1.10.10.370">
    <property type="entry name" value="DsrC-like protein, C-terminal domain"/>
    <property type="match status" value="1"/>
</dbReference>
<comment type="similarity">
    <text evidence="3">Belongs to the dsrC/tusE family.</text>
</comment>
<dbReference type="Pfam" id="PF04358">
    <property type="entry name" value="DsrC"/>
    <property type="match status" value="1"/>
</dbReference>
<dbReference type="SUPFAM" id="SSF69721">
    <property type="entry name" value="DsrC, the gamma subunit of dissimilatory sulfite reductase"/>
    <property type="match status" value="1"/>
</dbReference>
<dbReference type="RefSeq" id="WP_189416981.1">
    <property type="nucleotide sequence ID" value="NZ_BMYZ01000001.1"/>
</dbReference>
<keyword evidence="3" id="KW-0808">Transferase</keyword>
<proteinExistence type="inferred from homology"/>
<dbReference type="PANTHER" id="PTHR37010:SF1">
    <property type="entry name" value="SULFURTRANSFERASE TUSE"/>
    <property type="match status" value="1"/>
</dbReference>
<dbReference type="NCBIfam" id="TIGR03342">
    <property type="entry name" value="dsrC_tusE_dsvC"/>
    <property type="match status" value="1"/>
</dbReference>
<dbReference type="PANTHER" id="PTHR37010">
    <property type="entry name" value="SULFURTRANSFERASE TUSE"/>
    <property type="match status" value="1"/>
</dbReference>
<evidence type="ECO:0000313" key="5">
    <source>
        <dbReference type="Proteomes" id="UP000619761"/>
    </source>
</evidence>
<organism evidence="4 5">
    <name type="scientific">Cellvibrio zantedeschiae</name>
    <dbReference type="NCBI Taxonomy" id="1237077"/>
    <lineage>
        <taxon>Bacteria</taxon>
        <taxon>Pseudomonadati</taxon>
        <taxon>Pseudomonadota</taxon>
        <taxon>Gammaproteobacteria</taxon>
        <taxon>Cellvibrionales</taxon>
        <taxon>Cellvibrionaceae</taxon>
        <taxon>Cellvibrio</taxon>
    </lineage>
</organism>
<dbReference type="EC" id="2.8.1.-" evidence="3"/>